<dbReference type="InterPro" id="IPR012338">
    <property type="entry name" value="Beta-lactam/transpept-like"/>
</dbReference>
<dbReference type="InParanoid" id="E3LD25"/>
<evidence type="ECO:0000259" key="1">
    <source>
        <dbReference type="Pfam" id="PF00144"/>
    </source>
</evidence>
<dbReference type="Proteomes" id="UP000008281">
    <property type="component" value="Unassembled WGS sequence"/>
</dbReference>
<dbReference type="Pfam" id="PF00144">
    <property type="entry name" value="Beta-lactamase"/>
    <property type="match status" value="1"/>
</dbReference>
<protein>
    <submittedName>
        <fullName evidence="2">CRE-LACT-1 protein</fullName>
    </submittedName>
</protein>
<dbReference type="OrthoDB" id="5946976at2759"/>
<dbReference type="eggNOG" id="ENOG502TGX2">
    <property type="taxonomic scope" value="Eukaryota"/>
</dbReference>
<dbReference type="MEROPS" id="S12.A15"/>
<dbReference type="InterPro" id="IPR052907">
    <property type="entry name" value="Beta-lactamase/esterase"/>
</dbReference>
<dbReference type="OMA" id="KGYGFQY"/>
<sequence length="417" mass="47385">MFYTTIITVMFDLELQKKISITENNIGGTVQTQFESVANVFRKNFNSGLETAGASFAVYHNDKLLINLYGGLRNVEKKQPWVEDTTSVLFSTTKSISAVVLAHTLDKNTNGVNYETKISEIWPEFKKNEKQDITILDAALHRAGLAYTEEVIEREDITKPDKIAKFFEEAIPMTNGSDVLYHALTFGLLLDQIVRRIDKNERGISEILDQDFVKVFGIKNLSIGLKCETLNEKVAKLTELDEFEINRQGVLNPEALEKFMAGDNIHHQKLYSIFPWITTDDYNLLSNRILPMPSNMGISNAEGLAHFHSLVASKQILSEKSYKLLEEPVLEHVYDHAIGYEENKGYGFQYTKNPKGQWIFGHSGFGGQNVRVDVNNGLTMAYVSNGMKITDADMVKPWRNLVNEVYRIFFEQTDNVE</sequence>
<dbReference type="PANTHER" id="PTHR43319">
    <property type="entry name" value="BETA-LACTAMASE-RELATED"/>
    <property type="match status" value="1"/>
</dbReference>
<feature type="domain" description="Beta-lactamase-related" evidence="1">
    <location>
        <begin position="41"/>
        <end position="392"/>
    </location>
</feature>
<proteinExistence type="predicted"/>
<organism evidence="3">
    <name type="scientific">Caenorhabditis remanei</name>
    <name type="common">Caenorhabditis vulgaris</name>
    <dbReference type="NCBI Taxonomy" id="31234"/>
    <lineage>
        <taxon>Eukaryota</taxon>
        <taxon>Metazoa</taxon>
        <taxon>Ecdysozoa</taxon>
        <taxon>Nematoda</taxon>
        <taxon>Chromadorea</taxon>
        <taxon>Rhabditida</taxon>
        <taxon>Rhabditina</taxon>
        <taxon>Rhabditomorpha</taxon>
        <taxon>Rhabditoidea</taxon>
        <taxon>Rhabditidae</taxon>
        <taxon>Peloderinae</taxon>
        <taxon>Caenorhabditis</taxon>
    </lineage>
</organism>
<gene>
    <name evidence="2" type="primary">Cre-lact-1</name>
    <name evidence="2" type="ORF">CRE_00081</name>
</gene>
<evidence type="ECO:0000313" key="2">
    <source>
        <dbReference type="EMBL" id="EFO82159.1"/>
    </source>
</evidence>
<keyword evidence="3" id="KW-1185">Reference proteome</keyword>
<dbReference type="EMBL" id="DS268407">
    <property type="protein sequence ID" value="EFO82159.1"/>
    <property type="molecule type" value="Genomic_DNA"/>
</dbReference>
<dbReference type="SUPFAM" id="SSF56601">
    <property type="entry name" value="beta-lactamase/transpeptidase-like"/>
    <property type="match status" value="1"/>
</dbReference>
<dbReference type="HOGENOM" id="CLU_035614_1_0_1"/>
<dbReference type="InterPro" id="IPR001466">
    <property type="entry name" value="Beta-lactam-related"/>
</dbReference>
<dbReference type="AlphaFoldDB" id="E3LD25"/>
<evidence type="ECO:0000313" key="3">
    <source>
        <dbReference type="Proteomes" id="UP000008281"/>
    </source>
</evidence>
<dbReference type="Gene3D" id="3.40.710.10">
    <property type="entry name" value="DD-peptidase/beta-lactamase superfamily"/>
    <property type="match status" value="1"/>
</dbReference>
<dbReference type="CTD" id="9822341"/>
<dbReference type="GeneID" id="9822341"/>
<accession>E3LD25</accession>
<dbReference type="STRING" id="31234.E3LD25"/>
<dbReference type="FunCoup" id="E3LD25">
    <property type="interactions" value="1"/>
</dbReference>
<dbReference type="PANTHER" id="PTHR43319:SF1">
    <property type="entry name" value="BETA-LACTAMASE-RELATED DOMAIN-CONTAINING PROTEIN"/>
    <property type="match status" value="1"/>
</dbReference>
<dbReference type="KEGG" id="crq:GCK72_024737"/>
<reference evidence="2" key="1">
    <citation type="submission" date="2007-07" db="EMBL/GenBank/DDBJ databases">
        <title>PCAP assembly of the Caenorhabditis remanei genome.</title>
        <authorList>
            <consortium name="The Caenorhabditis remanei Sequencing Consortium"/>
            <person name="Wilson R.K."/>
        </authorList>
    </citation>
    <scope>NUCLEOTIDE SEQUENCE [LARGE SCALE GENOMIC DNA]</scope>
    <source>
        <strain evidence="2">PB4641</strain>
    </source>
</reference>
<dbReference type="RefSeq" id="XP_003117561.2">
    <property type="nucleotide sequence ID" value="XM_003117513.2"/>
</dbReference>
<name>E3LD25_CAERE</name>